<evidence type="ECO:0000313" key="3">
    <source>
        <dbReference type="Proteomes" id="UP000076154"/>
    </source>
</evidence>
<dbReference type="EMBL" id="LUEZ02000076">
    <property type="protein sequence ID" value="RDB19728.1"/>
    <property type="molecule type" value="Genomic_DNA"/>
</dbReference>
<keyword evidence="3" id="KW-1185">Reference proteome</keyword>
<feature type="region of interest" description="Disordered" evidence="1">
    <location>
        <begin position="1"/>
        <end position="20"/>
    </location>
</feature>
<evidence type="ECO:0000256" key="1">
    <source>
        <dbReference type="SAM" id="MobiDB-lite"/>
    </source>
</evidence>
<name>A0A369JCX4_HYPMA</name>
<organism evidence="2 3">
    <name type="scientific">Hypsizygus marmoreus</name>
    <name type="common">White beech mushroom</name>
    <name type="synonym">Agaricus marmoreus</name>
    <dbReference type="NCBI Taxonomy" id="39966"/>
    <lineage>
        <taxon>Eukaryota</taxon>
        <taxon>Fungi</taxon>
        <taxon>Dikarya</taxon>
        <taxon>Basidiomycota</taxon>
        <taxon>Agaricomycotina</taxon>
        <taxon>Agaricomycetes</taxon>
        <taxon>Agaricomycetidae</taxon>
        <taxon>Agaricales</taxon>
        <taxon>Tricholomatineae</taxon>
        <taxon>Lyophyllaceae</taxon>
        <taxon>Hypsizygus</taxon>
    </lineage>
</organism>
<accession>A0A369JCX4</accession>
<protein>
    <submittedName>
        <fullName evidence="2">Uncharacterized protein</fullName>
    </submittedName>
</protein>
<reference evidence="2" key="1">
    <citation type="submission" date="2018-04" db="EMBL/GenBank/DDBJ databases">
        <title>Whole genome sequencing of Hypsizygus marmoreus.</title>
        <authorList>
            <person name="Choi I.-G."/>
            <person name="Min B."/>
            <person name="Kim J.-G."/>
            <person name="Kim S."/>
            <person name="Oh Y.-L."/>
            <person name="Kong W.-S."/>
            <person name="Park H."/>
            <person name="Jeong J."/>
            <person name="Song E.-S."/>
        </authorList>
    </citation>
    <scope>NUCLEOTIDE SEQUENCE [LARGE SCALE GENOMIC DNA]</scope>
    <source>
        <strain evidence="2">51987-8</strain>
    </source>
</reference>
<dbReference type="Proteomes" id="UP000076154">
    <property type="component" value="Unassembled WGS sequence"/>
</dbReference>
<dbReference type="InParanoid" id="A0A369JCX4"/>
<dbReference type="AlphaFoldDB" id="A0A369JCX4"/>
<gene>
    <name evidence="2" type="ORF">Hypma_013205</name>
</gene>
<comment type="caution">
    <text evidence="2">The sequence shown here is derived from an EMBL/GenBank/DDBJ whole genome shotgun (WGS) entry which is preliminary data.</text>
</comment>
<proteinExistence type="predicted"/>
<evidence type="ECO:0000313" key="2">
    <source>
        <dbReference type="EMBL" id="RDB19728.1"/>
    </source>
</evidence>
<sequence length="331" mass="36988">MSSTKAPIHHSPVSPPKLHELNHDDSVLVRRVLNPFVPKDELQVLSTCRATLEPDGSLHLPELPLGHRIEPYFAFKQAEHGTPDLEAPESNNTFSAYHLKRIISIEHDDSGVVKVLTIVSQEDTRAAECRRVQGDEEESGSATASDPTVVYVKTYQRFELAKPTTVLFKHVRDPFVPVDEREVIATCMGTVSADGSFEVGHETLGFGSPGDYFTYLDSHNRCLFYPRVGTKNHYPWVEDLFEYSDGLPCIIVIQGCDAKTAQHRRLERFRAQQRAEKIARRKRILAYPAVCMSSLISAAKRLVSFPAPCEVVNGSKSSIFEKCSDMSSSEV</sequence>